<evidence type="ECO:0000313" key="1">
    <source>
        <dbReference type="EMBL" id="KAJ1130264.1"/>
    </source>
</evidence>
<proteinExistence type="predicted"/>
<name>A0AAV7PTM1_PLEWA</name>
<comment type="caution">
    <text evidence="1">The sequence shown here is derived from an EMBL/GenBank/DDBJ whole genome shotgun (WGS) entry which is preliminary data.</text>
</comment>
<accession>A0AAV7PTM1</accession>
<dbReference type="Proteomes" id="UP001066276">
    <property type="component" value="Chromosome 7"/>
</dbReference>
<dbReference type="AlphaFoldDB" id="A0AAV7PTM1"/>
<keyword evidence="2" id="KW-1185">Reference proteome</keyword>
<evidence type="ECO:0000313" key="2">
    <source>
        <dbReference type="Proteomes" id="UP001066276"/>
    </source>
</evidence>
<sequence length="173" mass="19584">MGTLTSFRPTLTRCLTLPLSGFRRDAYFSFPVRVPLTFREPRTGTNAHALPDLALIRLPARRVFQLPGPGSSYLSGTTDRASFRPTLTRCLTLPLSGFRRDAYFSFPVRVPLTFREPRTGVPRFLPGPGLTLARCALQQRQHFDCIFSAPRAFYLCTGAFHFGAVYRMRIHRS</sequence>
<protein>
    <submittedName>
        <fullName evidence="1">Uncharacterized protein</fullName>
    </submittedName>
</protein>
<organism evidence="1 2">
    <name type="scientific">Pleurodeles waltl</name>
    <name type="common">Iberian ribbed newt</name>
    <dbReference type="NCBI Taxonomy" id="8319"/>
    <lineage>
        <taxon>Eukaryota</taxon>
        <taxon>Metazoa</taxon>
        <taxon>Chordata</taxon>
        <taxon>Craniata</taxon>
        <taxon>Vertebrata</taxon>
        <taxon>Euteleostomi</taxon>
        <taxon>Amphibia</taxon>
        <taxon>Batrachia</taxon>
        <taxon>Caudata</taxon>
        <taxon>Salamandroidea</taxon>
        <taxon>Salamandridae</taxon>
        <taxon>Pleurodelinae</taxon>
        <taxon>Pleurodeles</taxon>
    </lineage>
</organism>
<dbReference type="EMBL" id="JANPWB010000011">
    <property type="protein sequence ID" value="KAJ1130264.1"/>
    <property type="molecule type" value="Genomic_DNA"/>
</dbReference>
<reference evidence="1" key="1">
    <citation type="journal article" date="2022" name="bioRxiv">
        <title>Sequencing and chromosome-scale assembly of the giantPleurodeles waltlgenome.</title>
        <authorList>
            <person name="Brown T."/>
            <person name="Elewa A."/>
            <person name="Iarovenko S."/>
            <person name="Subramanian E."/>
            <person name="Araus A.J."/>
            <person name="Petzold A."/>
            <person name="Susuki M."/>
            <person name="Suzuki K.-i.T."/>
            <person name="Hayashi T."/>
            <person name="Toyoda A."/>
            <person name="Oliveira C."/>
            <person name="Osipova E."/>
            <person name="Leigh N.D."/>
            <person name="Simon A."/>
            <person name="Yun M.H."/>
        </authorList>
    </citation>
    <scope>NUCLEOTIDE SEQUENCE</scope>
    <source>
        <strain evidence="1">20211129_DDA</strain>
        <tissue evidence="1">Liver</tissue>
    </source>
</reference>
<gene>
    <name evidence="1" type="ORF">NDU88_008618</name>
</gene>